<accession>F8LAQ1</accession>
<sequence>MIEKVINGVVFKDGEEVLEKEKVA</sequence>
<dbReference type="EMBL" id="FR872622">
    <property type="protein sequence ID" value="CCB90562.1"/>
    <property type="molecule type" value="Genomic_DNA"/>
</dbReference>
<name>F8LAQ1_9BACT</name>
<organism evidence="1">
    <name type="scientific">Waddlia chondrophila 2032/99</name>
    <dbReference type="NCBI Taxonomy" id="765953"/>
    <lineage>
        <taxon>Bacteria</taxon>
        <taxon>Pseudomonadati</taxon>
        <taxon>Chlamydiota</taxon>
        <taxon>Chlamydiia</taxon>
        <taxon>Parachlamydiales</taxon>
        <taxon>Waddliaceae</taxon>
        <taxon>Waddlia</taxon>
    </lineage>
</organism>
<dbReference type="AlphaFoldDB" id="F8LAQ1"/>
<gene>
    <name evidence="1" type="ORF">WCH_CJ14850</name>
</gene>
<reference evidence="1" key="1">
    <citation type="submission" date="2011-05" db="EMBL/GenBank/DDBJ databases">
        <title>Unity in variety -- the pan-genome of the Chlamydiae.</title>
        <authorList>
            <person name="Collingro A."/>
            <person name="Tischler P."/>
            <person name="Weinmaier T."/>
            <person name="Penz T."/>
            <person name="Heinz E."/>
            <person name="Brunham R.C."/>
            <person name="Read T.D."/>
            <person name="Bavoil P.M."/>
            <person name="Sachse K."/>
            <person name="Kahane S."/>
            <person name="Friedman M.G."/>
            <person name="Rattei T."/>
            <person name="Myers G.S.A."/>
            <person name="Horn M."/>
        </authorList>
    </citation>
    <scope>NUCLEOTIDE SEQUENCE</scope>
    <source>
        <strain evidence="1">2032/99</strain>
    </source>
</reference>
<proteinExistence type="predicted"/>
<protein>
    <submittedName>
        <fullName evidence="1">Uncharacterized protein</fullName>
    </submittedName>
</protein>
<evidence type="ECO:0000313" key="1">
    <source>
        <dbReference type="EMBL" id="CCB90562.1"/>
    </source>
</evidence>